<evidence type="ECO:0000256" key="3">
    <source>
        <dbReference type="SAM" id="MobiDB-lite"/>
    </source>
</evidence>
<reference evidence="5 6" key="1">
    <citation type="submission" date="2012-09" db="EMBL/GenBank/DDBJ databases">
        <title>The Genome Sequence of Actinobaculum massiliae ACS-171-V-COL2.</title>
        <authorList>
            <consortium name="The Broad Institute Genome Sequencing Platform"/>
            <person name="Earl A."/>
            <person name="Ward D."/>
            <person name="Feldgarden M."/>
            <person name="Gevers D."/>
            <person name="Saerens B."/>
            <person name="Vaneechoutte M."/>
            <person name="Walker B."/>
            <person name="Young S.K."/>
            <person name="Zeng Q."/>
            <person name="Gargeya S."/>
            <person name="Fitzgerald M."/>
            <person name="Haas B."/>
            <person name="Abouelleil A."/>
            <person name="Alvarado L."/>
            <person name="Arachchi H.M."/>
            <person name="Berlin A."/>
            <person name="Chapman S.B."/>
            <person name="Goldberg J."/>
            <person name="Griggs A."/>
            <person name="Gujja S."/>
            <person name="Hansen M."/>
            <person name="Howarth C."/>
            <person name="Imamovic A."/>
            <person name="Larimer J."/>
            <person name="McCowen C."/>
            <person name="Montmayeur A."/>
            <person name="Murphy C."/>
            <person name="Neiman D."/>
            <person name="Pearson M."/>
            <person name="Priest M."/>
            <person name="Roberts A."/>
            <person name="Saif S."/>
            <person name="Shea T."/>
            <person name="Sisk P."/>
            <person name="Sykes S."/>
            <person name="Wortman J."/>
            <person name="Nusbaum C."/>
            <person name="Birren B."/>
        </authorList>
    </citation>
    <scope>NUCLEOTIDE SEQUENCE [LARGE SCALE GENOMIC DNA]</scope>
    <source>
        <strain evidence="6">ACS-171-V-Col2</strain>
    </source>
</reference>
<dbReference type="eggNOG" id="COG0456">
    <property type="taxonomic scope" value="Bacteria"/>
</dbReference>
<comment type="caution">
    <text evidence="5">The sequence shown here is derived from an EMBL/GenBank/DDBJ whole genome shotgun (WGS) entry which is preliminary data.</text>
</comment>
<accession>K9EFJ5</accession>
<dbReference type="GO" id="GO:0016747">
    <property type="term" value="F:acyltransferase activity, transferring groups other than amino-acyl groups"/>
    <property type="evidence" value="ECO:0007669"/>
    <property type="project" value="InterPro"/>
</dbReference>
<dbReference type="Proteomes" id="UP000009888">
    <property type="component" value="Unassembled WGS sequence"/>
</dbReference>
<dbReference type="CDD" id="cd04301">
    <property type="entry name" value="NAT_SF"/>
    <property type="match status" value="1"/>
</dbReference>
<dbReference type="InterPro" id="IPR000182">
    <property type="entry name" value="GNAT_dom"/>
</dbReference>
<evidence type="ECO:0000259" key="4">
    <source>
        <dbReference type="PROSITE" id="PS51186"/>
    </source>
</evidence>
<dbReference type="RefSeq" id="WP_007000959.1">
    <property type="nucleotide sequence ID" value="NZ_JH992955.1"/>
</dbReference>
<organism evidence="5 6">
    <name type="scientific">Actinobaculum massiliense ACS-171-V-Col2</name>
    <dbReference type="NCBI Taxonomy" id="883066"/>
    <lineage>
        <taxon>Bacteria</taxon>
        <taxon>Bacillati</taxon>
        <taxon>Actinomycetota</taxon>
        <taxon>Actinomycetes</taxon>
        <taxon>Actinomycetales</taxon>
        <taxon>Actinomycetaceae</taxon>
        <taxon>Actinobaculum</taxon>
    </lineage>
</organism>
<dbReference type="InterPro" id="IPR016181">
    <property type="entry name" value="Acyl_CoA_acyltransferase"/>
</dbReference>
<keyword evidence="6" id="KW-1185">Reference proteome</keyword>
<proteinExistence type="predicted"/>
<feature type="region of interest" description="Disordered" evidence="3">
    <location>
        <begin position="69"/>
        <end position="88"/>
    </location>
</feature>
<dbReference type="HOGENOM" id="CLU_013985_18_0_11"/>
<dbReference type="AlphaFoldDB" id="K9EFJ5"/>
<protein>
    <recommendedName>
        <fullName evidence="4">N-acetyltransferase domain-containing protein</fullName>
    </recommendedName>
</protein>
<keyword evidence="2" id="KW-0012">Acyltransferase</keyword>
<feature type="domain" description="N-acetyltransferase" evidence="4">
    <location>
        <begin position="91"/>
        <end position="196"/>
    </location>
</feature>
<dbReference type="PATRIC" id="fig|883066.3.peg.779"/>
<evidence type="ECO:0000256" key="1">
    <source>
        <dbReference type="ARBA" id="ARBA00022679"/>
    </source>
</evidence>
<dbReference type="EMBL" id="AGWL01000003">
    <property type="protein sequence ID" value="EKU95388.1"/>
    <property type="molecule type" value="Genomic_DNA"/>
</dbReference>
<gene>
    <name evidence="5" type="ORF">HMPREF9233_00753</name>
</gene>
<name>K9EFJ5_9ACTO</name>
<evidence type="ECO:0000256" key="2">
    <source>
        <dbReference type="ARBA" id="ARBA00023315"/>
    </source>
</evidence>
<sequence>MWQELSIATFSETFGHLYAESDLENFLRETYSREALEAIINDDSCAVWLAFSPRADAAAATASVAKNAEPSPGVTYTGGEVKSAEPSRGGEGEAIAYVVAAPCALPHPEASADDGEVRRLYVRQGYQDWGLGSRLITLALEWLLAKNPRQLWLGVWSENYGAQRFYERFGFSYAGEYGFKVGEHRDREFMYRRKIR</sequence>
<dbReference type="Gene3D" id="3.40.630.30">
    <property type="match status" value="1"/>
</dbReference>
<evidence type="ECO:0000313" key="5">
    <source>
        <dbReference type="EMBL" id="EKU95388.1"/>
    </source>
</evidence>
<evidence type="ECO:0000313" key="6">
    <source>
        <dbReference type="Proteomes" id="UP000009888"/>
    </source>
</evidence>
<dbReference type="PANTHER" id="PTHR43420">
    <property type="entry name" value="ACETYLTRANSFERASE"/>
    <property type="match status" value="1"/>
</dbReference>
<dbReference type="Pfam" id="PF00583">
    <property type="entry name" value="Acetyltransf_1"/>
    <property type="match status" value="1"/>
</dbReference>
<dbReference type="SUPFAM" id="SSF55729">
    <property type="entry name" value="Acyl-CoA N-acyltransferases (Nat)"/>
    <property type="match status" value="1"/>
</dbReference>
<keyword evidence="1" id="KW-0808">Transferase</keyword>
<dbReference type="InterPro" id="IPR050680">
    <property type="entry name" value="YpeA/RimI_acetyltransf"/>
</dbReference>
<dbReference type="PROSITE" id="PS51186">
    <property type="entry name" value="GNAT"/>
    <property type="match status" value="1"/>
</dbReference>